<reference evidence="1 2" key="1">
    <citation type="submission" date="2019-11" db="EMBL/GenBank/DDBJ databases">
        <title>Bacillus idriensis genome.</title>
        <authorList>
            <person name="Konopka E.N."/>
            <person name="Newman J.D."/>
        </authorList>
    </citation>
    <scope>NUCLEOTIDE SEQUENCE [LARGE SCALE GENOMIC DNA]</scope>
    <source>
        <strain evidence="1 2">DSM 19097</strain>
    </source>
</reference>
<dbReference type="Proteomes" id="UP000441585">
    <property type="component" value="Unassembled WGS sequence"/>
</dbReference>
<proteinExistence type="predicted"/>
<keyword evidence="2" id="KW-1185">Reference proteome</keyword>
<evidence type="ECO:0000313" key="1">
    <source>
        <dbReference type="EMBL" id="MRX54799.1"/>
    </source>
</evidence>
<dbReference type="RefSeq" id="WP_154318755.1">
    <property type="nucleotide sequence ID" value="NZ_CAJGAA010000002.1"/>
</dbReference>
<dbReference type="EMBL" id="WKKF01000002">
    <property type="protein sequence ID" value="MRX54799.1"/>
    <property type="molecule type" value="Genomic_DNA"/>
</dbReference>
<organism evidence="1 2">
    <name type="scientific">Metabacillus idriensis</name>
    <dbReference type="NCBI Taxonomy" id="324768"/>
    <lineage>
        <taxon>Bacteria</taxon>
        <taxon>Bacillati</taxon>
        <taxon>Bacillota</taxon>
        <taxon>Bacilli</taxon>
        <taxon>Bacillales</taxon>
        <taxon>Bacillaceae</taxon>
        <taxon>Metabacillus</taxon>
    </lineage>
</organism>
<evidence type="ECO:0000313" key="2">
    <source>
        <dbReference type="Proteomes" id="UP000441585"/>
    </source>
</evidence>
<comment type="caution">
    <text evidence="1">The sequence shown here is derived from an EMBL/GenBank/DDBJ whole genome shotgun (WGS) entry which is preliminary data.</text>
</comment>
<protein>
    <submittedName>
        <fullName evidence="1">Uncharacterized protein</fullName>
    </submittedName>
</protein>
<name>A0A6I2MAJ9_9BACI</name>
<accession>A0A6I2MAJ9</accession>
<sequence length="47" mass="5432">MNISELLRQSELRTNILTIANDLLSDENYSKEEAASQLLEMLEKHNL</sequence>
<gene>
    <name evidence="1" type="ORF">GJU41_12520</name>
</gene>
<dbReference type="AlphaFoldDB" id="A0A6I2MAJ9"/>